<dbReference type="SMART" id="SM00320">
    <property type="entry name" value="WD40"/>
    <property type="match status" value="6"/>
</dbReference>
<dbReference type="EMBL" id="CP047045">
    <property type="protein sequence ID" value="QGZ94896.1"/>
    <property type="molecule type" value="Genomic_DNA"/>
</dbReference>
<organism evidence="4 5">
    <name type="scientific">Terricaulis silvestris</name>
    <dbReference type="NCBI Taxonomy" id="2686094"/>
    <lineage>
        <taxon>Bacteria</taxon>
        <taxon>Pseudomonadati</taxon>
        <taxon>Pseudomonadota</taxon>
        <taxon>Alphaproteobacteria</taxon>
        <taxon>Caulobacterales</taxon>
        <taxon>Caulobacteraceae</taxon>
        <taxon>Terricaulis</taxon>
    </lineage>
</organism>
<dbReference type="Gene3D" id="2.130.10.10">
    <property type="entry name" value="YVTN repeat-like/Quinoprotein amine dehydrogenase"/>
    <property type="match status" value="2"/>
</dbReference>
<dbReference type="InterPro" id="IPR011047">
    <property type="entry name" value="Quinoprotein_ADH-like_sf"/>
</dbReference>
<evidence type="ECO:0000256" key="2">
    <source>
        <dbReference type="ARBA" id="ARBA00022737"/>
    </source>
</evidence>
<name>A0A6I6MNJ6_9CAUL</name>
<proteinExistence type="predicted"/>
<dbReference type="AlphaFoldDB" id="A0A6I6MNJ6"/>
<evidence type="ECO:0000256" key="1">
    <source>
        <dbReference type="ARBA" id="ARBA00022574"/>
    </source>
</evidence>
<dbReference type="SUPFAM" id="SSF50998">
    <property type="entry name" value="Quinoprotein alcohol dehydrogenase-like"/>
    <property type="match status" value="1"/>
</dbReference>
<evidence type="ECO:0000313" key="4">
    <source>
        <dbReference type="EMBL" id="QGZ94896.1"/>
    </source>
</evidence>
<sequence>MRGVTAQVYETGRRLALGASATSVHWIKGLCFFALGDGTVHVFDDAGALQMKREVHSGPILCAAPHPIAGALLTGGDDGFLCETESDGTLSVVEEFGGKWINHLVSNSASGIFAAALGKSVSVFRKDSQKVVHTFTYPSTVGGLALDAKGRRLAASHYNGITMRYVLMPDDKGQTLNWSGSHLAITLSPDADYVISAMQENALHGWRLPEKIDLRMDGYPAKTRSFSWDKRGRWLATSGANSAIVWPFVGKLGPQGKPPMQPGEREALVTAVAFHPNEEVLAIGYADGAALAVRLNDQMGVELDEPGEGPVTALAWSADGKQIAIGDEAGRGAIISLSS</sequence>
<dbReference type="InterPro" id="IPR050505">
    <property type="entry name" value="WDR55/POC1"/>
</dbReference>
<dbReference type="InterPro" id="IPR024977">
    <property type="entry name" value="Apc4-like_WD40_dom"/>
</dbReference>
<dbReference type="InterPro" id="IPR015943">
    <property type="entry name" value="WD40/YVTN_repeat-like_dom_sf"/>
</dbReference>
<keyword evidence="2" id="KW-0677">Repeat</keyword>
<feature type="domain" description="Anaphase-promoting complex subunit 4-like WD40" evidence="3">
    <location>
        <begin position="273"/>
        <end position="337"/>
    </location>
</feature>
<dbReference type="PANTHER" id="PTHR44019">
    <property type="entry name" value="WD REPEAT-CONTAINING PROTEIN 55"/>
    <property type="match status" value="1"/>
</dbReference>
<dbReference type="Pfam" id="PF12894">
    <property type="entry name" value="ANAPC4_WD40"/>
    <property type="match status" value="1"/>
</dbReference>
<gene>
    <name evidence="4" type="ORF">DSM104635_01730</name>
</gene>
<dbReference type="InterPro" id="IPR001680">
    <property type="entry name" value="WD40_rpt"/>
</dbReference>
<keyword evidence="5" id="KW-1185">Reference proteome</keyword>
<dbReference type="Proteomes" id="UP000431269">
    <property type="component" value="Chromosome"/>
</dbReference>
<dbReference type="PANTHER" id="PTHR44019:SF8">
    <property type="entry name" value="POC1 CENTRIOLAR PROTEIN HOMOLOG"/>
    <property type="match status" value="1"/>
</dbReference>
<accession>A0A6I6MNJ6</accession>
<reference evidence="5" key="1">
    <citation type="submission" date="2019-12" db="EMBL/GenBank/DDBJ databases">
        <title>Complete genome of Terracaulis silvestris 0127_4.</title>
        <authorList>
            <person name="Vieira S."/>
            <person name="Riedel T."/>
            <person name="Sproer C."/>
            <person name="Pascual J."/>
            <person name="Boedeker C."/>
            <person name="Overmann J."/>
        </authorList>
    </citation>
    <scope>NUCLEOTIDE SEQUENCE [LARGE SCALE GENOMIC DNA]</scope>
    <source>
        <strain evidence="5">0127_4</strain>
    </source>
</reference>
<evidence type="ECO:0000313" key="5">
    <source>
        <dbReference type="Proteomes" id="UP000431269"/>
    </source>
</evidence>
<dbReference type="KEGG" id="tsv:DSM104635_01730"/>
<keyword evidence="1" id="KW-0853">WD repeat</keyword>
<protein>
    <submittedName>
        <fullName evidence="4">WD domain, G-beta repeat protein</fullName>
    </submittedName>
</protein>
<evidence type="ECO:0000259" key="3">
    <source>
        <dbReference type="Pfam" id="PF12894"/>
    </source>
</evidence>